<dbReference type="EMBL" id="CALOZG010000001">
    <property type="protein sequence ID" value="CAH3881668.1"/>
    <property type="molecule type" value="Genomic_DNA"/>
</dbReference>
<comment type="caution">
    <text evidence="1">The sequence shown here is derived from an EMBL/GenBank/DDBJ whole genome shotgun (WGS) entry which is preliminary data.</text>
</comment>
<evidence type="ECO:0000313" key="2">
    <source>
        <dbReference type="Proteomes" id="UP001152562"/>
    </source>
</evidence>
<evidence type="ECO:0000313" key="1">
    <source>
        <dbReference type="EMBL" id="CAH3881668.1"/>
    </source>
</evidence>
<dbReference type="AlphaFoldDB" id="A0A9P0WWU2"/>
<dbReference type="Proteomes" id="UP001152562">
    <property type="component" value="Unassembled WGS sequence"/>
</dbReference>
<reference evidence="1" key="1">
    <citation type="submission" date="2022-05" db="EMBL/GenBank/DDBJ databases">
        <authorList>
            <person name="Okamura Y."/>
        </authorList>
    </citation>
    <scope>NUCLEOTIDE SEQUENCE</scope>
</reference>
<accession>A0A9P0WWU2</accession>
<name>A0A9P0WWU2_PIEBR</name>
<organism evidence="1 2">
    <name type="scientific">Pieris brassicae</name>
    <name type="common">White butterfly</name>
    <name type="synonym">Large white butterfly</name>
    <dbReference type="NCBI Taxonomy" id="7116"/>
    <lineage>
        <taxon>Eukaryota</taxon>
        <taxon>Metazoa</taxon>
        <taxon>Ecdysozoa</taxon>
        <taxon>Arthropoda</taxon>
        <taxon>Hexapoda</taxon>
        <taxon>Insecta</taxon>
        <taxon>Pterygota</taxon>
        <taxon>Neoptera</taxon>
        <taxon>Endopterygota</taxon>
        <taxon>Lepidoptera</taxon>
        <taxon>Glossata</taxon>
        <taxon>Ditrysia</taxon>
        <taxon>Papilionoidea</taxon>
        <taxon>Pieridae</taxon>
        <taxon>Pierinae</taxon>
        <taxon>Pieris</taxon>
    </lineage>
</organism>
<keyword evidence="2" id="KW-1185">Reference proteome</keyword>
<protein>
    <submittedName>
        <fullName evidence="1">Uncharacterized protein</fullName>
    </submittedName>
</protein>
<gene>
    <name evidence="1" type="ORF">PIBRA_LOCUS672</name>
</gene>
<proteinExistence type="predicted"/>
<sequence length="123" mass="14458">MKISLVSDGTGRGLTQLRICDMYTKSKFTRQHYLLLNIAFAFNLGQHLGRLLVPPDSKVYIKEHYFGGRRVIRPTKDKIRERLNKRCTSRAHVAELARYRTFAARLAKSQWHRELVRLFIRDA</sequence>